<keyword evidence="10 12" id="KW-0378">Hydrolase</keyword>
<dbReference type="Gene3D" id="3.30.420.10">
    <property type="entry name" value="Ribonuclease H-like superfamily/Ribonuclease H"/>
    <property type="match status" value="1"/>
</dbReference>
<sequence>MKKRPASLVEAGQKETPYIVPAIGGAVRGGRHCCKMASMKICGLDECGRGAFAGPLVAAAAIINCDIESFPALLPAPLRDSKKLTEIQRNKIVATLPKLPIVYKIAEISVSEINQFGMGWANRQIFERLISETKATVFIVDGNLKFANPAVRTLIKGDDKCYHVMLASIIAKVYRDNLMAKLHRDFPKYGWDRNSGYGTAEHIKALKQFGQNLHHRSRYVATFTSKHSSKE</sequence>
<feature type="non-terminal residue" evidence="15">
    <location>
        <position position="1"/>
    </location>
</feature>
<name>A0A0G1HWL6_9BACT</name>
<evidence type="ECO:0000256" key="5">
    <source>
        <dbReference type="ARBA" id="ARBA00007383"/>
    </source>
</evidence>
<dbReference type="GO" id="GO:0006298">
    <property type="term" value="P:mismatch repair"/>
    <property type="evidence" value="ECO:0007669"/>
    <property type="project" value="TreeGrafter"/>
</dbReference>
<keyword evidence="11" id="KW-0464">Manganese</keyword>
<dbReference type="GO" id="GO:0046872">
    <property type="term" value="F:metal ion binding"/>
    <property type="evidence" value="ECO:0007669"/>
    <property type="project" value="UniProtKB-KW"/>
</dbReference>
<dbReference type="GO" id="GO:0005737">
    <property type="term" value="C:cytoplasm"/>
    <property type="evidence" value="ECO:0007669"/>
    <property type="project" value="UniProtKB-SubCell"/>
</dbReference>
<evidence type="ECO:0000256" key="7">
    <source>
        <dbReference type="ARBA" id="ARBA00022722"/>
    </source>
</evidence>
<dbReference type="NCBIfam" id="NF000595">
    <property type="entry name" value="PRK00015.1-3"/>
    <property type="match status" value="1"/>
</dbReference>
<dbReference type="EMBL" id="LCIH01000018">
    <property type="protein sequence ID" value="KKT51038.1"/>
    <property type="molecule type" value="Genomic_DNA"/>
</dbReference>
<comment type="subcellular location">
    <subcellularLocation>
        <location evidence="4">Cytoplasm</location>
    </subcellularLocation>
</comment>
<feature type="binding site" evidence="12">
    <location>
        <position position="141"/>
    </location>
    <ligand>
        <name>a divalent metal cation</name>
        <dbReference type="ChEBI" id="CHEBI:60240"/>
    </ligand>
</feature>
<comment type="caution">
    <text evidence="15">The sequence shown here is derived from an EMBL/GenBank/DDBJ whole genome shotgun (WGS) entry which is preliminary data.</text>
</comment>
<dbReference type="PANTHER" id="PTHR10954:SF18">
    <property type="entry name" value="RIBONUCLEASE HII"/>
    <property type="match status" value="1"/>
</dbReference>
<comment type="catalytic activity">
    <reaction evidence="1 12 13">
        <text>Endonucleolytic cleavage to 5'-phosphomonoester.</text>
        <dbReference type="EC" id="3.1.26.4"/>
    </reaction>
</comment>
<accession>A0A0G1HWL6</accession>
<dbReference type="PANTHER" id="PTHR10954">
    <property type="entry name" value="RIBONUCLEASE H2 SUBUNIT A"/>
    <property type="match status" value="1"/>
</dbReference>
<proteinExistence type="inferred from homology"/>
<dbReference type="PATRIC" id="fig|1618387.3.peg.1188"/>
<evidence type="ECO:0000256" key="11">
    <source>
        <dbReference type="ARBA" id="ARBA00023211"/>
    </source>
</evidence>
<evidence type="ECO:0000313" key="16">
    <source>
        <dbReference type="Proteomes" id="UP000034006"/>
    </source>
</evidence>
<organism evidence="15 16">
    <name type="scientific">Candidatus Collierbacteria bacterium GW2011_GWB2_44_22</name>
    <dbReference type="NCBI Taxonomy" id="1618387"/>
    <lineage>
        <taxon>Bacteria</taxon>
        <taxon>Candidatus Collieribacteriota</taxon>
    </lineage>
</organism>
<reference evidence="15 16" key="1">
    <citation type="journal article" date="2015" name="Nature">
        <title>rRNA introns, odd ribosomes, and small enigmatic genomes across a large radiation of phyla.</title>
        <authorList>
            <person name="Brown C.T."/>
            <person name="Hug L.A."/>
            <person name="Thomas B.C."/>
            <person name="Sharon I."/>
            <person name="Castelle C.J."/>
            <person name="Singh A."/>
            <person name="Wilkins M.J."/>
            <person name="Williams K.H."/>
            <person name="Banfield J.F."/>
        </authorList>
    </citation>
    <scope>NUCLEOTIDE SEQUENCE [LARGE SCALE GENOMIC DNA]</scope>
</reference>
<feature type="binding site" evidence="12">
    <location>
        <position position="46"/>
    </location>
    <ligand>
        <name>a divalent metal cation</name>
        <dbReference type="ChEBI" id="CHEBI:60240"/>
    </ligand>
</feature>
<comment type="function">
    <text evidence="3 13">Endonuclease that specifically degrades the RNA of RNA-DNA hybrids.</text>
</comment>
<dbReference type="InterPro" id="IPR024567">
    <property type="entry name" value="RNase_HII/HIII_dom"/>
</dbReference>
<dbReference type="InterPro" id="IPR001352">
    <property type="entry name" value="RNase_HII/HIII"/>
</dbReference>
<keyword evidence="7 12" id="KW-0540">Nuclease</keyword>
<evidence type="ECO:0000256" key="9">
    <source>
        <dbReference type="ARBA" id="ARBA00022759"/>
    </source>
</evidence>
<dbReference type="GO" id="GO:0004523">
    <property type="term" value="F:RNA-DNA hybrid ribonuclease activity"/>
    <property type="evidence" value="ECO:0007669"/>
    <property type="project" value="UniProtKB-UniRule"/>
</dbReference>
<dbReference type="EC" id="3.1.26.4" evidence="13"/>
<dbReference type="SUPFAM" id="SSF53098">
    <property type="entry name" value="Ribonuclease H-like"/>
    <property type="match status" value="1"/>
</dbReference>
<dbReference type="AlphaFoldDB" id="A0A0G1HWL6"/>
<dbReference type="GO" id="GO:0032299">
    <property type="term" value="C:ribonuclease H2 complex"/>
    <property type="evidence" value="ECO:0007669"/>
    <property type="project" value="TreeGrafter"/>
</dbReference>
<dbReference type="PROSITE" id="PS51975">
    <property type="entry name" value="RNASE_H_2"/>
    <property type="match status" value="1"/>
</dbReference>
<feature type="binding site" evidence="12">
    <location>
        <position position="45"/>
    </location>
    <ligand>
        <name>a divalent metal cation</name>
        <dbReference type="ChEBI" id="CHEBI:60240"/>
    </ligand>
</feature>
<evidence type="ECO:0000259" key="14">
    <source>
        <dbReference type="PROSITE" id="PS51975"/>
    </source>
</evidence>
<comment type="similarity">
    <text evidence="5 13">Belongs to the RNase HII family.</text>
</comment>
<evidence type="ECO:0000256" key="1">
    <source>
        <dbReference type="ARBA" id="ARBA00000077"/>
    </source>
</evidence>
<gene>
    <name evidence="15" type="ORF">UW44_C0018G0008</name>
</gene>
<comment type="cofactor">
    <cofactor evidence="2">
        <name>Mg(2+)</name>
        <dbReference type="ChEBI" id="CHEBI:18420"/>
    </cofactor>
</comment>
<dbReference type="CDD" id="cd07182">
    <property type="entry name" value="RNase_HII_bacteria_HII_like"/>
    <property type="match status" value="1"/>
</dbReference>
<evidence type="ECO:0000313" key="15">
    <source>
        <dbReference type="EMBL" id="KKT51038.1"/>
    </source>
</evidence>
<dbReference type="InterPro" id="IPR012337">
    <property type="entry name" value="RNaseH-like_sf"/>
</dbReference>
<dbReference type="Pfam" id="PF01351">
    <property type="entry name" value="RNase_HII"/>
    <property type="match status" value="1"/>
</dbReference>
<evidence type="ECO:0000256" key="4">
    <source>
        <dbReference type="ARBA" id="ARBA00004496"/>
    </source>
</evidence>
<feature type="domain" description="RNase H type-2" evidence="14">
    <location>
        <begin position="39"/>
        <end position="231"/>
    </location>
</feature>
<dbReference type="InterPro" id="IPR036397">
    <property type="entry name" value="RNaseH_sf"/>
</dbReference>
<evidence type="ECO:0000256" key="3">
    <source>
        <dbReference type="ARBA" id="ARBA00004065"/>
    </source>
</evidence>
<keyword evidence="9 12" id="KW-0255">Endonuclease</keyword>
<dbReference type="GO" id="GO:0003723">
    <property type="term" value="F:RNA binding"/>
    <property type="evidence" value="ECO:0007669"/>
    <property type="project" value="UniProtKB-UniRule"/>
</dbReference>
<evidence type="ECO:0000256" key="12">
    <source>
        <dbReference type="PROSITE-ProRule" id="PRU01319"/>
    </source>
</evidence>
<evidence type="ECO:0000256" key="13">
    <source>
        <dbReference type="RuleBase" id="RU003515"/>
    </source>
</evidence>
<dbReference type="STRING" id="1618387.UW44_C0018G0008"/>
<evidence type="ECO:0000256" key="8">
    <source>
        <dbReference type="ARBA" id="ARBA00022723"/>
    </source>
</evidence>
<dbReference type="Proteomes" id="UP000034006">
    <property type="component" value="Unassembled WGS sequence"/>
</dbReference>
<dbReference type="GO" id="GO:0043137">
    <property type="term" value="P:DNA replication, removal of RNA primer"/>
    <property type="evidence" value="ECO:0007669"/>
    <property type="project" value="TreeGrafter"/>
</dbReference>
<dbReference type="InterPro" id="IPR022898">
    <property type="entry name" value="RNase_HII"/>
</dbReference>
<evidence type="ECO:0000256" key="6">
    <source>
        <dbReference type="ARBA" id="ARBA00022490"/>
    </source>
</evidence>
<comment type="cofactor">
    <cofactor evidence="12">
        <name>Mn(2+)</name>
        <dbReference type="ChEBI" id="CHEBI:29035"/>
    </cofactor>
    <cofactor evidence="12">
        <name>Mg(2+)</name>
        <dbReference type="ChEBI" id="CHEBI:18420"/>
    </cofactor>
    <text evidence="12">Manganese or magnesium. Binds 1 divalent metal ion per monomer in the absence of substrate. May bind a second metal ion after substrate binding.</text>
</comment>
<evidence type="ECO:0000256" key="10">
    <source>
        <dbReference type="ARBA" id="ARBA00022801"/>
    </source>
</evidence>
<protein>
    <recommendedName>
        <fullName evidence="13">Ribonuclease</fullName>
        <ecNumber evidence="13">3.1.26.4</ecNumber>
    </recommendedName>
</protein>
<keyword evidence="6" id="KW-0963">Cytoplasm</keyword>
<evidence type="ECO:0000256" key="2">
    <source>
        <dbReference type="ARBA" id="ARBA00001946"/>
    </source>
</evidence>
<keyword evidence="8 12" id="KW-0479">Metal-binding</keyword>